<dbReference type="Proteomes" id="UP001431775">
    <property type="component" value="Unassembled WGS sequence"/>
</dbReference>
<evidence type="ECO:0000313" key="1">
    <source>
        <dbReference type="EMBL" id="MDI2112623.1"/>
    </source>
</evidence>
<sequence>MSSVTSIANKAKQPQGGYLPLKTFQKISIPAHNCLQPDENIHASLIGMTVHNLTHFILSSCLDSAFYTAEEGSYLLSLYSKNNKLDEAYKLKNKIRGLDDKSIINACKLAGYECIYRAGIHTYKPINEINPNKTTIHNIRTMVENNLRFFTIYGPLIGCEYDFQGGYTQTITKGNCDFVTDDGIWDIKTNKTPPTNKHSLQILIYYLLGIHSDNTALHQISKIGIYNPRLNNAYIIAIKDIPKNIITSVEQDIIKRKSIKTQDL</sequence>
<comment type="caution">
    <text evidence="1">The sequence shown here is derived from an EMBL/GenBank/DDBJ whole genome shotgun (WGS) entry which is preliminary data.</text>
</comment>
<dbReference type="RefSeq" id="WP_281462259.1">
    <property type="nucleotide sequence ID" value="NZ_JASBAN010000001.1"/>
</dbReference>
<evidence type="ECO:0000313" key="2">
    <source>
        <dbReference type="Proteomes" id="UP001431775"/>
    </source>
</evidence>
<gene>
    <name evidence="1" type="ORF">QJV33_04855</name>
</gene>
<organism evidence="1 2">
    <name type="scientific">Commensalibacter nepenthis</name>
    <dbReference type="NCBI Taxonomy" id="3043872"/>
    <lineage>
        <taxon>Bacteria</taxon>
        <taxon>Pseudomonadati</taxon>
        <taxon>Pseudomonadota</taxon>
        <taxon>Alphaproteobacteria</taxon>
        <taxon>Acetobacterales</taxon>
        <taxon>Acetobacteraceae</taxon>
    </lineage>
</organism>
<accession>A0ABT6Q8Q1</accession>
<protein>
    <recommendedName>
        <fullName evidence="3">PD-(D/E)XK endonuclease-like domain-containing protein</fullName>
    </recommendedName>
</protein>
<keyword evidence="2" id="KW-1185">Reference proteome</keyword>
<dbReference type="EMBL" id="JASBAN010000001">
    <property type="protein sequence ID" value="MDI2112623.1"/>
    <property type="molecule type" value="Genomic_DNA"/>
</dbReference>
<name>A0ABT6Q8Q1_9PROT</name>
<reference evidence="1" key="1">
    <citation type="submission" date="2023-05" db="EMBL/GenBank/DDBJ databases">
        <title>Whole genome sequence of Commensalibacter sp.</title>
        <authorList>
            <person name="Charoenyingcharoen P."/>
            <person name="Yukphan P."/>
        </authorList>
    </citation>
    <scope>NUCLEOTIDE SEQUENCE</scope>
    <source>
        <strain evidence="1">TBRC 10068</strain>
    </source>
</reference>
<proteinExistence type="predicted"/>
<evidence type="ECO:0008006" key="3">
    <source>
        <dbReference type="Google" id="ProtNLM"/>
    </source>
</evidence>